<evidence type="ECO:0000313" key="3">
    <source>
        <dbReference type="Proteomes" id="UP000545507"/>
    </source>
</evidence>
<protein>
    <submittedName>
        <fullName evidence="2">DUF4145 domain-containing protein</fullName>
    </submittedName>
</protein>
<accession>A0A7Y8GWZ4</accession>
<dbReference type="RefSeq" id="WP_177136291.1">
    <property type="nucleotide sequence ID" value="NZ_VYGV01000012.1"/>
</dbReference>
<dbReference type="AlphaFoldDB" id="A0A7Y8GWZ4"/>
<dbReference type="Pfam" id="PF13643">
    <property type="entry name" value="DUF4145"/>
    <property type="match status" value="1"/>
</dbReference>
<sequence>MSGWNSVGGIGARQFRCGHCGFNVANDKGYHHNDPNRRIYVCPNCDKPTYFYAGSLQLPGVVPGNEVEHLPADLASLYKEARNCCGIGAYTASVLASRKMLMNIAVQQGAKEGLKFIEYVDHLAATGFIPPNGRGWVDHIRRKGNEATHEIALMSQADAEELIAFTEMLLKFIYEFPARVPPAPAP</sequence>
<dbReference type="InterPro" id="IPR025285">
    <property type="entry name" value="DUF4145"/>
</dbReference>
<dbReference type="Proteomes" id="UP000545507">
    <property type="component" value="Unassembled WGS sequence"/>
</dbReference>
<feature type="domain" description="DUF4145" evidence="1">
    <location>
        <begin position="79"/>
        <end position="167"/>
    </location>
</feature>
<evidence type="ECO:0000259" key="1">
    <source>
        <dbReference type="Pfam" id="PF13643"/>
    </source>
</evidence>
<evidence type="ECO:0000313" key="2">
    <source>
        <dbReference type="EMBL" id="NWF46405.1"/>
    </source>
</evidence>
<reference evidence="2 3" key="1">
    <citation type="submission" date="2019-09" db="EMBL/GenBank/DDBJ databases">
        <title>Hydrogenophaga aromatica sp. nov., isolated from a para-xylene-degrading enrichment culture.</title>
        <authorList>
            <person name="Tancsics A."/>
            <person name="Banerjee S."/>
        </authorList>
    </citation>
    <scope>NUCLEOTIDE SEQUENCE [LARGE SCALE GENOMIC DNA]</scope>
    <source>
        <strain evidence="2 3">D2P1</strain>
    </source>
</reference>
<name>A0A7Y8GWZ4_9BURK</name>
<comment type="caution">
    <text evidence="2">The sequence shown here is derived from an EMBL/GenBank/DDBJ whole genome shotgun (WGS) entry which is preliminary data.</text>
</comment>
<keyword evidence="3" id="KW-1185">Reference proteome</keyword>
<gene>
    <name evidence="2" type="ORF">F3K02_14265</name>
</gene>
<organism evidence="2 3">
    <name type="scientific">Hydrogenophaga aromaticivorans</name>
    <dbReference type="NCBI Taxonomy" id="2610898"/>
    <lineage>
        <taxon>Bacteria</taxon>
        <taxon>Pseudomonadati</taxon>
        <taxon>Pseudomonadota</taxon>
        <taxon>Betaproteobacteria</taxon>
        <taxon>Burkholderiales</taxon>
        <taxon>Comamonadaceae</taxon>
        <taxon>Hydrogenophaga</taxon>
    </lineage>
</organism>
<proteinExistence type="predicted"/>
<dbReference type="EMBL" id="VYGV01000012">
    <property type="protein sequence ID" value="NWF46405.1"/>
    <property type="molecule type" value="Genomic_DNA"/>
</dbReference>